<feature type="compositionally biased region" description="Acidic residues" evidence="12">
    <location>
        <begin position="680"/>
        <end position="695"/>
    </location>
</feature>
<evidence type="ECO:0000256" key="10">
    <source>
        <dbReference type="ARBA" id="ARBA00023570"/>
    </source>
</evidence>
<keyword evidence="5" id="KW-0597">Phosphoprotein</keyword>
<evidence type="ECO:0000256" key="11">
    <source>
        <dbReference type="PIRNR" id="PIRNR037096"/>
    </source>
</evidence>
<evidence type="ECO:0000256" key="3">
    <source>
        <dbReference type="ARBA" id="ARBA00006613"/>
    </source>
</evidence>
<dbReference type="PANTHER" id="PTHR11134">
    <property type="entry name" value="ADAPTOR COMPLEX SUBUNIT BETA FAMILY MEMBER"/>
    <property type="match status" value="1"/>
</dbReference>
<feature type="region of interest" description="Disordered" evidence="12">
    <location>
        <begin position="632"/>
        <end position="795"/>
    </location>
</feature>
<dbReference type="Pfam" id="PF14796">
    <property type="entry name" value="AP3B1_C"/>
    <property type="match status" value="1"/>
</dbReference>
<keyword evidence="4 11" id="KW-0813">Transport</keyword>
<dbReference type="EMBL" id="AP028909">
    <property type="protein sequence ID" value="BES88073.1"/>
    <property type="molecule type" value="Genomic_DNA"/>
</dbReference>
<evidence type="ECO:0000256" key="6">
    <source>
        <dbReference type="ARBA" id="ARBA00022927"/>
    </source>
</evidence>
<evidence type="ECO:0000256" key="9">
    <source>
        <dbReference type="ARBA" id="ARBA00023329"/>
    </source>
</evidence>
<feature type="compositionally biased region" description="Acidic residues" evidence="12">
    <location>
        <begin position="735"/>
        <end position="760"/>
    </location>
</feature>
<feature type="region of interest" description="Disordered" evidence="12">
    <location>
        <begin position="1"/>
        <end position="20"/>
    </location>
</feature>
<accession>A0ABN7A7Y3</accession>
<evidence type="ECO:0000256" key="2">
    <source>
        <dbReference type="ARBA" id="ARBA00004555"/>
    </source>
</evidence>
<feature type="domain" description="AP-3 complex subunit beta C-terminal" evidence="13">
    <location>
        <begin position="793"/>
        <end position="936"/>
    </location>
</feature>
<dbReference type="InterPro" id="IPR016024">
    <property type="entry name" value="ARM-type_fold"/>
</dbReference>
<sequence>MTNNGSYSNERSAGAGGGGDIDYASDPASGGFFNSDYKKHDDLKQMLDTNKDGLKLEAMKRIIGMIAKGRDASELFPAVVKNVVSKNIEVKKLVYVYLVRYAEEQQDLALLSISTFQRALKDPNQLIRASALRVLSSIRVTVIVPIVMLAIKDSASDMSPYVRKTAAHAIPKLYALDPEQKDELIHVIEKLLSDKTTLVVGSAVMAFEEVCPEKISLIHKNFRKLCNLLVDVDEWGQVIIINMLTRYARTQFVDPNKGISDCEDESEKPFYEDEEEAENISKKATFTLDPDHRLLLKNAKPLLQSRNASVVMAVAQLFHHCAPRNEVSIIGKSLIRLLRSHREVQSVVLNCMAYISVLRKGMFEPYLKSFFVRTSDPTHIKLLKLDILTNLATETNIPVILREFQTYVSSPDKEFVAAAIQAIGRCASNIKEVTDTCLSGLVALLSNRDEAVVAESVVVIKKLLQSQPSRHKDIIQSMAKLLDTITVPAARASILWLLGEYSELVPTIAPDVLRKLAKSFINEEDIVKLQVLNLAVKLFLTNPAQTKLLCQYVFTLARYDQNYDVRDRSRFLKQFVFPSNPDNNLTAFSKQIFLASKPAPLLVSKFKDRDSYLMGSLSHYLNMRTTGYHDLPDFPDVAPDPTERNVPDMSPPSPVVVTPKKESKNGSFYSESDSSRNGEESDSSEGESDDEDDDGNEKSNDDDSSSDDSSDEESDYSDVPQSLFPQRKVIKNTEPDDAESGSDSDSTDGSSSDEESDSSDEPGQKPSQPAKAVQPAKSSQSAKSQKTPSANPAKSNLDLLLDLDDVGPALPVMTPSLGGFLSPLTPVISGAPVNSIQPVGPSYVPLKYNEIVSRIVGRGMSVNARFTRQAHLFSPKMLKIELKFTNHLEESFDDISMTYQKLPPGVKVHEFSPIASLPAHGSAIGTIGVDWNDSTQPLNFNITWKDGSAAVTMKAPIGELIRAVKISHAMFIEEQGKLRGMNDHSEKISTPEPATKIAEKVYEIANLFLLPSVEPNVYRFSGQTMASSSLVLVTVKTSADSNDVDLVVNCEKMVIGSLLLKEIKTSLIS</sequence>
<dbReference type="Pfam" id="PF01602">
    <property type="entry name" value="Adaptin_N"/>
    <property type="match status" value="1"/>
</dbReference>
<dbReference type="InterPro" id="IPR029390">
    <property type="entry name" value="AP3B_C"/>
</dbReference>
<keyword evidence="9" id="KW-0968">Cytoplasmic vesicle</keyword>
<dbReference type="InterPro" id="IPR002553">
    <property type="entry name" value="Clathrin/coatomer_adapt-like_N"/>
</dbReference>
<proteinExistence type="inferred from homology"/>
<comment type="subcellular location">
    <subcellularLocation>
        <location evidence="1">Cytoplasmic vesicle</location>
        <location evidence="1">Clathrin-coated vesicle membrane</location>
        <topology evidence="1">Peripheral membrane protein</topology>
        <orientation evidence="1">Cytoplasmic side</orientation>
    </subcellularLocation>
    <subcellularLocation>
        <location evidence="2">Golgi apparatus</location>
    </subcellularLocation>
</comment>
<dbReference type="SUPFAM" id="SSF48371">
    <property type="entry name" value="ARM repeat"/>
    <property type="match status" value="1"/>
</dbReference>
<feature type="compositionally biased region" description="Polar residues" evidence="12">
    <location>
        <begin position="1"/>
        <end position="11"/>
    </location>
</feature>
<evidence type="ECO:0000313" key="14">
    <source>
        <dbReference type="EMBL" id="BES88073.1"/>
    </source>
</evidence>
<evidence type="ECO:0000256" key="1">
    <source>
        <dbReference type="ARBA" id="ARBA00004145"/>
    </source>
</evidence>
<protein>
    <recommendedName>
        <fullName evidence="11">AP-3 complex subunit beta</fullName>
    </recommendedName>
</protein>
<dbReference type="SMART" id="SM01355">
    <property type="entry name" value="AP3B1_C"/>
    <property type="match status" value="1"/>
</dbReference>
<feature type="compositionally biased region" description="Acidic residues" evidence="12">
    <location>
        <begin position="702"/>
        <end position="716"/>
    </location>
</feature>
<dbReference type="InterPro" id="IPR056314">
    <property type="entry name" value="AP3B1/2_C"/>
</dbReference>
<dbReference type="InterPro" id="IPR011989">
    <property type="entry name" value="ARM-like"/>
</dbReference>
<evidence type="ECO:0000256" key="4">
    <source>
        <dbReference type="ARBA" id="ARBA00022448"/>
    </source>
</evidence>
<evidence type="ECO:0000256" key="12">
    <source>
        <dbReference type="SAM" id="MobiDB-lite"/>
    </source>
</evidence>
<gene>
    <name evidence="14" type="ORF">NTJ_00879</name>
</gene>
<comment type="similarity">
    <text evidence="3 11">Belongs to the adaptor complexes large subunit family.</text>
</comment>
<keyword evidence="15" id="KW-1185">Reference proteome</keyword>
<organism evidence="14 15">
    <name type="scientific">Nesidiocoris tenuis</name>
    <dbReference type="NCBI Taxonomy" id="355587"/>
    <lineage>
        <taxon>Eukaryota</taxon>
        <taxon>Metazoa</taxon>
        <taxon>Ecdysozoa</taxon>
        <taxon>Arthropoda</taxon>
        <taxon>Hexapoda</taxon>
        <taxon>Insecta</taxon>
        <taxon>Pterygota</taxon>
        <taxon>Neoptera</taxon>
        <taxon>Paraneoptera</taxon>
        <taxon>Hemiptera</taxon>
        <taxon>Heteroptera</taxon>
        <taxon>Panheteroptera</taxon>
        <taxon>Cimicomorpha</taxon>
        <taxon>Miridae</taxon>
        <taxon>Dicyphina</taxon>
        <taxon>Nesidiocoris</taxon>
    </lineage>
</organism>
<dbReference type="Gene3D" id="1.25.10.10">
    <property type="entry name" value="Leucine-rich Repeat Variant"/>
    <property type="match status" value="1"/>
</dbReference>
<evidence type="ECO:0000256" key="7">
    <source>
        <dbReference type="ARBA" id="ARBA00023034"/>
    </source>
</evidence>
<evidence type="ECO:0000313" key="15">
    <source>
        <dbReference type="Proteomes" id="UP001307889"/>
    </source>
</evidence>
<name>A0ABN7A7Y3_9HEMI</name>
<dbReference type="PIRSF" id="PIRSF037096">
    <property type="entry name" value="AP3_complex_beta"/>
    <property type="match status" value="1"/>
</dbReference>
<dbReference type="InterPro" id="IPR026740">
    <property type="entry name" value="AP3_beta"/>
</dbReference>
<comment type="function">
    <text evidence="10">Subunit of non-clathrin- and clathrin-associated adaptor protein complex 3 (AP-3) that plays a role in protein sorting in the late-Golgi/trans-Golgi network (TGN) and/or endosomes. The AP complexes mediate both the recruitment of clathrin to membranes and the recognition of sorting signals within the cytosolic tails of transmembrane cargo molecules. AP-3 appears to be involved in the sorting of a subset of transmembrane proteins targeted to lysosomes and lysosome-related organelles. In concert with the BLOC-1 complex, AP-3 is required to target cargos into vesicles assembled at cell bodies for delivery into neurites and nerve terminals.</text>
</comment>
<keyword evidence="7" id="KW-0333">Golgi apparatus</keyword>
<dbReference type="Pfam" id="PF24080">
    <property type="entry name" value="AP3B1_C_2"/>
    <property type="match status" value="1"/>
</dbReference>
<evidence type="ECO:0000256" key="5">
    <source>
        <dbReference type="ARBA" id="ARBA00022553"/>
    </source>
</evidence>
<keyword evidence="6 11" id="KW-0653">Protein transport</keyword>
<dbReference type="Proteomes" id="UP001307889">
    <property type="component" value="Chromosome 1"/>
</dbReference>
<reference evidence="14 15" key="1">
    <citation type="submission" date="2023-09" db="EMBL/GenBank/DDBJ databases">
        <title>Nesidiocoris tenuis whole genome shotgun sequence.</title>
        <authorList>
            <person name="Shibata T."/>
            <person name="Shimoda M."/>
            <person name="Kobayashi T."/>
            <person name="Uehara T."/>
        </authorList>
    </citation>
    <scope>NUCLEOTIDE SEQUENCE [LARGE SCALE GENOMIC DNA]</scope>
    <source>
        <strain evidence="14 15">Japan</strain>
    </source>
</reference>
<dbReference type="InterPro" id="IPR026739">
    <property type="entry name" value="AP_beta"/>
</dbReference>
<evidence type="ECO:0000259" key="13">
    <source>
        <dbReference type="SMART" id="SM01355"/>
    </source>
</evidence>
<keyword evidence="8 11" id="KW-0472">Membrane</keyword>
<feature type="compositionally biased region" description="Low complexity" evidence="12">
    <location>
        <begin position="770"/>
        <end position="790"/>
    </location>
</feature>
<evidence type="ECO:0000256" key="8">
    <source>
        <dbReference type="ARBA" id="ARBA00023136"/>
    </source>
</evidence>